<feature type="coiled-coil region" evidence="1">
    <location>
        <begin position="256"/>
        <end position="306"/>
    </location>
</feature>
<evidence type="ECO:0000256" key="2">
    <source>
        <dbReference type="SAM" id="Phobius"/>
    </source>
</evidence>
<feature type="transmembrane region" description="Helical" evidence="2">
    <location>
        <begin position="346"/>
        <end position="370"/>
    </location>
</feature>
<dbReference type="AlphaFoldDB" id="A0A3D8IC22"/>
<name>A0A3D8IC22_9HELI</name>
<keyword evidence="4" id="KW-1185">Reference proteome</keyword>
<gene>
    <name evidence="3" type="ORF">CQA43_05700</name>
</gene>
<organism evidence="3 4">
    <name type="scientific">Helicobacter ganmani</name>
    <dbReference type="NCBI Taxonomy" id="60246"/>
    <lineage>
        <taxon>Bacteria</taxon>
        <taxon>Pseudomonadati</taxon>
        <taxon>Campylobacterota</taxon>
        <taxon>Epsilonproteobacteria</taxon>
        <taxon>Campylobacterales</taxon>
        <taxon>Helicobacteraceae</taxon>
        <taxon>Helicobacter</taxon>
    </lineage>
</organism>
<evidence type="ECO:0000313" key="3">
    <source>
        <dbReference type="EMBL" id="RDU62733.1"/>
    </source>
</evidence>
<keyword evidence="2" id="KW-1133">Transmembrane helix</keyword>
<keyword evidence="1" id="KW-0175">Coiled coil</keyword>
<dbReference type="PANTHER" id="PTHR32309:SF13">
    <property type="entry name" value="FERRIC ENTEROBACTIN TRANSPORT PROTEIN FEPE"/>
    <property type="match status" value="1"/>
</dbReference>
<evidence type="ECO:0000313" key="4">
    <source>
        <dbReference type="Proteomes" id="UP000256650"/>
    </source>
</evidence>
<evidence type="ECO:0000256" key="1">
    <source>
        <dbReference type="SAM" id="Coils"/>
    </source>
</evidence>
<dbReference type="EMBL" id="NXLS01000005">
    <property type="protein sequence ID" value="RDU62733.1"/>
    <property type="molecule type" value="Genomic_DNA"/>
</dbReference>
<accession>A0A3D8IC22</accession>
<dbReference type="InterPro" id="IPR050445">
    <property type="entry name" value="Bact_polysacc_biosynth/exp"/>
</dbReference>
<feature type="coiled-coil region" evidence="1">
    <location>
        <begin position="177"/>
        <end position="211"/>
    </location>
</feature>
<sequence length="375" mass="42479">MAFLKSLLQQPGFQKLLPFLKSFRIVYALMIFVVAYYLLIAADRYVSSITLSVRSINNDITPVSGLASLIGVNSSAREDVLFLKQYIHSLDMLNILDKEIQLKNLYASQIKDPFFMLRSHASQESFFKFYQKRVETVLDDTSGLLQVNVEGFSPQDAQTIAQAILKESERFINEISQSAAREQMAFAEQELLKAKTRLQTAKNELLAFQSRYGVFDPLKQAEAKANLTTGIESKIAEKETQLTTMQTYLNENAPQIIMLKSEINALKKQLAKETSKIVSSSNSKRLNDLAARFQDLTIEAQFAQDAYTVALTSIETTRIESSRKIKQLVVIQNASEPQDPEYPKKIYNILTIFVLLSAIYGIVKLIAMIIEEHKY</sequence>
<protein>
    <submittedName>
        <fullName evidence="3">Capsule biosynthesis protein</fullName>
    </submittedName>
</protein>
<comment type="caution">
    <text evidence="3">The sequence shown here is derived from an EMBL/GenBank/DDBJ whole genome shotgun (WGS) entry which is preliminary data.</text>
</comment>
<dbReference type="GO" id="GO:0004713">
    <property type="term" value="F:protein tyrosine kinase activity"/>
    <property type="evidence" value="ECO:0007669"/>
    <property type="project" value="TreeGrafter"/>
</dbReference>
<dbReference type="PANTHER" id="PTHR32309">
    <property type="entry name" value="TYROSINE-PROTEIN KINASE"/>
    <property type="match status" value="1"/>
</dbReference>
<dbReference type="Proteomes" id="UP000256650">
    <property type="component" value="Unassembled WGS sequence"/>
</dbReference>
<feature type="transmembrane region" description="Helical" evidence="2">
    <location>
        <begin position="25"/>
        <end position="46"/>
    </location>
</feature>
<keyword evidence="2" id="KW-0812">Transmembrane</keyword>
<proteinExistence type="predicted"/>
<dbReference type="RefSeq" id="WP_115551659.1">
    <property type="nucleotide sequence ID" value="NZ_CAOOIB010000001.1"/>
</dbReference>
<reference evidence="3 4" key="1">
    <citation type="submission" date="2018-04" db="EMBL/GenBank/DDBJ databases">
        <title>Novel Campyloabacter and Helicobacter Species and Strains.</title>
        <authorList>
            <person name="Mannion A.J."/>
            <person name="Shen Z."/>
            <person name="Fox J.G."/>
        </authorList>
    </citation>
    <scope>NUCLEOTIDE SEQUENCE [LARGE SCALE GENOMIC DNA]</scope>
    <source>
        <strain evidence="3 4">MIT 99-5101</strain>
    </source>
</reference>
<dbReference type="OrthoDB" id="5452389at2"/>
<dbReference type="GO" id="GO:0005886">
    <property type="term" value="C:plasma membrane"/>
    <property type="evidence" value="ECO:0007669"/>
    <property type="project" value="TreeGrafter"/>
</dbReference>
<keyword evidence="2" id="KW-0472">Membrane</keyword>
<dbReference type="GeneID" id="82535782"/>